<keyword evidence="2" id="KW-1185">Reference proteome</keyword>
<evidence type="ECO:0000313" key="1">
    <source>
        <dbReference type="EMBL" id="KAF8889409.1"/>
    </source>
</evidence>
<sequence>MSRMVEALEHQCRLQSGKAHEKQVCQSNGNLLHKAANILDLPNELLLDILVGSAVLSQRDLLNISFLSTRFRSLALPIFLANHGIPDPERETSFYVFEWNPNSVRVTTRPDALSGLAHLTTLSKVDRLRCFFQDADYKTFRNTFQQASNLPYAVTRVAKFVQTLKHVETAEIYLIWDPYFVNRERSSPYVPMAEIRRWTNAFGYLLNLLVVRGCSSLTIQYSAAFEPAFQFKSVNAMRKAFSYLSHNVLHRDGQPPQLEWELQRPLNEGKSSNKVVESPTFPSSSVASKRIASLSIHSPVLLLPPFTNWTLSLLRAHPQLSSISFAYIPISKDLWAIILPFIADAMSDKLTHLSFFKGCPDLDVADLYIFCRICRIYSFFTSTERFGRG</sequence>
<dbReference type="Proteomes" id="UP000724874">
    <property type="component" value="Unassembled WGS sequence"/>
</dbReference>
<comment type="caution">
    <text evidence="1">The sequence shown here is derived from an EMBL/GenBank/DDBJ whole genome shotgun (WGS) entry which is preliminary data.</text>
</comment>
<accession>A0A9P5TLE6</accession>
<name>A0A9P5TLE6_GYMJU</name>
<reference evidence="1" key="1">
    <citation type="submission" date="2020-11" db="EMBL/GenBank/DDBJ databases">
        <authorList>
            <consortium name="DOE Joint Genome Institute"/>
            <person name="Ahrendt S."/>
            <person name="Riley R."/>
            <person name="Andreopoulos W."/>
            <person name="LaButti K."/>
            <person name="Pangilinan J."/>
            <person name="Ruiz-duenas F.J."/>
            <person name="Barrasa J.M."/>
            <person name="Sanchez-Garcia M."/>
            <person name="Camarero S."/>
            <person name="Miyauchi S."/>
            <person name="Serrano A."/>
            <person name="Linde D."/>
            <person name="Babiker R."/>
            <person name="Drula E."/>
            <person name="Ayuso-Fernandez I."/>
            <person name="Pacheco R."/>
            <person name="Padilla G."/>
            <person name="Ferreira P."/>
            <person name="Barriuso J."/>
            <person name="Kellner H."/>
            <person name="Castanera R."/>
            <person name="Alfaro M."/>
            <person name="Ramirez L."/>
            <person name="Pisabarro A.G."/>
            <person name="Kuo A."/>
            <person name="Tritt A."/>
            <person name="Lipzen A."/>
            <person name="He G."/>
            <person name="Yan M."/>
            <person name="Ng V."/>
            <person name="Cullen D."/>
            <person name="Martin F."/>
            <person name="Rosso M.-N."/>
            <person name="Henrissat B."/>
            <person name="Hibbett D."/>
            <person name="Martinez A.T."/>
            <person name="Grigoriev I.V."/>
        </authorList>
    </citation>
    <scope>NUCLEOTIDE SEQUENCE</scope>
    <source>
        <strain evidence="1">AH 44721</strain>
    </source>
</reference>
<dbReference type="OrthoDB" id="3054030at2759"/>
<evidence type="ECO:0008006" key="3">
    <source>
        <dbReference type="Google" id="ProtNLM"/>
    </source>
</evidence>
<organism evidence="1 2">
    <name type="scientific">Gymnopilus junonius</name>
    <name type="common">Spectacular rustgill mushroom</name>
    <name type="synonym">Gymnopilus spectabilis subsp. junonius</name>
    <dbReference type="NCBI Taxonomy" id="109634"/>
    <lineage>
        <taxon>Eukaryota</taxon>
        <taxon>Fungi</taxon>
        <taxon>Dikarya</taxon>
        <taxon>Basidiomycota</taxon>
        <taxon>Agaricomycotina</taxon>
        <taxon>Agaricomycetes</taxon>
        <taxon>Agaricomycetidae</taxon>
        <taxon>Agaricales</taxon>
        <taxon>Agaricineae</taxon>
        <taxon>Hymenogastraceae</taxon>
        <taxon>Gymnopilus</taxon>
    </lineage>
</organism>
<dbReference type="EMBL" id="JADNYJ010000080">
    <property type="protein sequence ID" value="KAF8889409.1"/>
    <property type="molecule type" value="Genomic_DNA"/>
</dbReference>
<dbReference type="AlphaFoldDB" id="A0A9P5TLE6"/>
<proteinExistence type="predicted"/>
<gene>
    <name evidence="1" type="ORF">CPB84DRAFT_1447096</name>
</gene>
<evidence type="ECO:0000313" key="2">
    <source>
        <dbReference type="Proteomes" id="UP000724874"/>
    </source>
</evidence>
<protein>
    <recommendedName>
        <fullName evidence="3">F-box domain-containing protein</fullName>
    </recommendedName>
</protein>